<evidence type="ECO:0000256" key="10">
    <source>
        <dbReference type="SAM" id="MobiDB-lite"/>
    </source>
</evidence>
<keyword evidence="6" id="KW-0028">Amino-acid biosynthesis</keyword>
<dbReference type="GO" id="GO:0030170">
    <property type="term" value="F:pyridoxal phosphate binding"/>
    <property type="evidence" value="ECO:0007669"/>
    <property type="project" value="InterPro"/>
</dbReference>
<dbReference type="PANTHER" id="PTHR11808">
    <property type="entry name" value="TRANS-SULFURATION ENZYME FAMILY MEMBER"/>
    <property type="match status" value="1"/>
</dbReference>
<evidence type="ECO:0000313" key="11">
    <source>
        <dbReference type="EMBL" id="RKO98809.1"/>
    </source>
</evidence>
<keyword evidence="6" id="KW-0198">Cysteine biosynthesis</keyword>
<keyword evidence="12" id="KW-1185">Reference proteome</keyword>
<evidence type="ECO:0000256" key="7">
    <source>
        <dbReference type="ARBA" id="ARBA00029853"/>
    </source>
</evidence>
<comment type="pathway">
    <text evidence="2">Amino-acid biosynthesis; L-cysteine biosynthesis; L-cysteine from L-homocysteine and L-serine: step 2/2.</text>
</comment>
<dbReference type="GO" id="GO:0019346">
    <property type="term" value="P:transsulfuration"/>
    <property type="evidence" value="ECO:0007669"/>
    <property type="project" value="InterPro"/>
</dbReference>
<evidence type="ECO:0000256" key="9">
    <source>
        <dbReference type="RuleBase" id="RU362118"/>
    </source>
</evidence>
<feature type="compositionally biased region" description="Low complexity" evidence="10">
    <location>
        <begin position="154"/>
        <end position="167"/>
    </location>
</feature>
<proteinExistence type="inferred from homology"/>
<keyword evidence="5 8" id="KW-0663">Pyridoxal phosphate</keyword>
<feature type="region of interest" description="Disordered" evidence="10">
    <location>
        <begin position="154"/>
        <end position="175"/>
    </location>
</feature>
<evidence type="ECO:0000256" key="3">
    <source>
        <dbReference type="ARBA" id="ARBA00009077"/>
    </source>
</evidence>
<sequence>FATLAIHAGQPHDKTTGAVIPPISLSTTFAQSGAGVPLGAFDYSRSGNPNRNAFEAAVAALEDPFLVARHRAQHPADSVAPRSAAHLGTVAGVAFASGSMATAAITHLLPHGAHVISINDTYGGTYRYFTTVAATSQGLTTSFLALGGQSDADASADAASGAESESSPTAQLRRALRDPVTGPRTRCVWIESPTNPTLRLADIAALRRVLDEEGRGWQQRYLPPVLLVVDNTFMSPYLQNPLSLGADVVLHSVTKYLNGHSDVVMGMVVPHPHLAEDGNGSGGDTLLVPSDSLLQRLRKLQNTLGGVPAPFDCWLAHRGLKTLPLRMQQHSRNALAVAEAVERHCVRRGRYISEVIYPGLPSHPQHALARRQHYRSTPADPSAAHGAGGQLGHGGMLTLRLSPARLDYTNAFLGALRHFTLAESLGGVESLAEVPAIMTHAALSEAARAAMGIDVGLIRLSCGIEGTETLVEDILHAAQTAWAQ</sequence>
<feature type="non-terminal residue" evidence="11">
    <location>
        <position position="1"/>
    </location>
</feature>
<dbReference type="InterPro" id="IPR000277">
    <property type="entry name" value="Cys/Met-Metab_PyrdxlP-dep_enz"/>
</dbReference>
<dbReference type="SUPFAM" id="SSF53383">
    <property type="entry name" value="PLP-dependent transferases"/>
    <property type="match status" value="1"/>
</dbReference>
<dbReference type="Gene3D" id="3.90.1150.10">
    <property type="entry name" value="Aspartate Aminotransferase, domain 1"/>
    <property type="match status" value="1"/>
</dbReference>
<dbReference type="PANTHER" id="PTHR11808:SF15">
    <property type="entry name" value="CYSTATHIONINE GAMMA-LYASE"/>
    <property type="match status" value="1"/>
</dbReference>
<reference evidence="12" key="1">
    <citation type="journal article" date="2018" name="Nat. Microbiol.">
        <title>Leveraging single-cell genomics to expand the fungal tree of life.</title>
        <authorList>
            <person name="Ahrendt S.R."/>
            <person name="Quandt C.A."/>
            <person name="Ciobanu D."/>
            <person name="Clum A."/>
            <person name="Salamov A."/>
            <person name="Andreopoulos B."/>
            <person name="Cheng J.F."/>
            <person name="Woyke T."/>
            <person name="Pelin A."/>
            <person name="Henrissat B."/>
            <person name="Reynolds N.K."/>
            <person name="Benny G.L."/>
            <person name="Smith M.E."/>
            <person name="James T.Y."/>
            <person name="Grigoriev I.V."/>
        </authorList>
    </citation>
    <scope>NUCLEOTIDE SEQUENCE [LARGE SCALE GENOMIC DNA]</scope>
    <source>
        <strain evidence="12">ATCC 52028</strain>
    </source>
</reference>
<dbReference type="OrthoDB" id="3512640at2759"/>
<dbReference type="Proteomes" id="UP000274922">
    <property type="component" value="Unassembled WGS sequence"/>
</dbReference>
<dbReference type="GO" id="GO:0004123">
    <property type="term" value="F:cystathionine gamma-lyase activity"/>
    <property type="evidence" value="ECO:0007669"/>
    <property type="project" value="TreeGrafter"/>
</dbReference>
<evidence type="ECO:0000256" key="2">
    <source>
        <dbReference type="ARBA" id="ARBA00005038"/>
    </source>
</evidence>
<name>A0A4P9WZ34_9FUNG</name>
<dbReference type="EMBL" id="ML014359">
    <property type="protein sequence ID" value="RKO98809.1"/>
    <property type="molecule type" value="Genomic_DNA"/>
</dbReference>
<evidence type="ECO:0000256" key="8">
    <source>
        <dbReference type="PIRSR" id="PIRSR001434-2"/>
    </source>
</evidence>
<dbReference type="PIRSF" id="PIRSF001434">
    <property type="entry name" value="CGS"/>
    <property type="match status" value="1"/>
</dbReference>
<feature type="modified residue" description="N6-(pyridoxal phosphate)lysine" evidence="8">
    <location>
        <position position="255"/>
    </location>
</feature>
<comment type="cofactor">
    <cofactor evidence="1 9">
        <name>pyridoxal 5'-phosphate</name>
        <dbReference type="ChEBI" id="CHEBI:597326"/>
    </cofactor>
</comment>
<dbReference type="EC" id="4.4.1.1" evidence="4"/>
<dbReference type="STRING" id="1555241.A0A4P9WZ34"/>
<feature type="region of interest" description="Disordered" evidence="10">
    <location>
        <begin position="367"/>
        <end position="389"/>
    </location>
</feature>
<evidence type="ECO:0000256" key="4">
    <source>
        <dbReference type="ARBA" id="ARBA00012085"/>
    </source>
</evidence>
<gene>
    <name evidence="11" type="ORF">CXG81DRAFT_4024</name>
</gene>
<dbReference type="AlphaFoldDB" id="A0A4P9WZ34"/>
<evidence type="ECO:0000256" key="1">
    <source>
        <dbReference type="ARBA" id="ARBA00001933"/>
    </source>
</evidence>
<dbReference type="GO" id="GO:0019343">
    <property type="term" value="P:cysteine biosynthetic process via cystathionine"/>
    <property type="evidence" value="ECO:0007669"/>
    <property type="project" value="TreeGrafter"/>
</dbReference>
<protein>
    <recommendedName>
        <fullName evidence="4">cystathionine gamma-lyase</fullName>
        <ecNumber evidence="4">4.4.1.1</ecNumber>
    </recommendedName>
    <alternativeName>
        <fullName evidence="7">Gamma-cystathionase</fullName>
    </alternativeName>
</protein>
<dbReference type="GO" id="GO:0005737">
    <property type="term" value="C:cytoplasm"/>
    <property type="evidence" value="ECO:0007669"/>
    <property type="project" value="TreeGrafter"/>
</dbReference>
<dbReference type="Pfam" id="PF01053">
    <property type="entry name" value="Cys_Met_Meta_PP"/>
    <property type="match status" value="2"/>
</dbReference>
<dbReference type="InterPro" id="IPR015422">
    <property type="entry name" value="PyrdxlP-dep_Trfase_small"/>
</dbReference>
<dbReference type="InterPro" id="IPR015424">
    <property type="entry name" value="PyrdxlP-dep_Trfase"/>
</dbReference>
<comment type="similarity">
    <text evidence="3 9">Belongs to the trans-sulfuration enzymes family.</text>
</comment>
<evidence type="ECO:0000313" key="12">
    <source>
        <dbReference type="Proteomes" id="UP000274922"/>
    </source>
</evidence>
<organism evidence="11 12">
    <name type="scientific">Caulochytrium protostelioides</name>
    <dbReference type="NCBI Taxonomy" id="1555241"/>
    <lineage>
        <taxon>Eukaryota</taxon>
        <taxon>Fungi</taxon>
        <taxon>Fungi incertae sedis</taxon>
        <taxon>Chytridiomycota</taxon>
        <taxon>Chytridiomycota incertae sedis</taxon>
        <taxon>Chytridiomycetes</taxon>
        <taxon>Caulochytriales</taxon>
        <taxon>Caulochytriaceae</taxon>
        <taxon>Caulochytrium</taxon>
    </lineage>
</organism>
<dbReference type="Gene3D" id="3.40.640.10">
    <property type="entry name" value="Type I PLP-dependent aspartate aminotransferase-like (Major domain)"/>
    <property type="match status" value="1"/>
</dbReference>
<accession>A0A4P9WZ34</accession>
<evidence type="ECO:0000256" key="5">
    <source>
        <dbReference type="ARBA" id="ARBA00022898"/>
    </source>
</evidence>
<evidence type="ECO:0000256" key="6">
    <source>
        <dbReference type="ARBA" id="ARBA00023192"/>
    </source>
</evidence>
<feature type="non-terminal residue" evidence="11">
    <location>
        <position position="484"/>
    </location>
</feature>
<dbReference type="InterPro" id="IPR015421">
    <property type="entry name" value="PyrdxlP-dep_Trfase_major"/>
</dbReference>